<dbReference type="EMBL" id="JAPNTZ010000018">
    <property type="protein sequence ID" value="MCY1144120.1"/>
    <property type="molecule type" value="Genomic_DNA"/>
</dbReference>
<dbReference type="PANTHER" id="PTHR43046:SF12">
    <property type="entry name" value="GDP-MANNOSE MANNOSYL HYDROLASE"/>
    <property type="match status" value="1"/>
</dbReference>
<dbReference type="PROSITE" id="PS00893">
    <property type="entry name" value="NUDIX_BOX"/>
    <property type="match status" value="1"/>
</dbReference>
<feature type="domain" description="Nudix hydrolase" evidence="4">
    <location>
        <begin position="15"/>
        <end position="144"/>
    </location>
</feature>
<dbReference type="RefSeq" id="WP_267568673.1">
    <property type="nucleotide sequence ID" value="NZ_JAPNTZ010000018.1"/>
</dbReference>
<dbReference type="GO" id="GO:0016787">
    <property type="term" value="F:hydrolase activity"/>
    <property type="evidence" value="ECO:0007669"/>
    <property type="project" value="UniProtKB-KW"/>
</dbReference>
<evidence type="ECO:0000256" key="2">
    <source>
        <dbReference type="ARBA" id="ARBA00022801"/>
    </source>
</evidence>
<dbReference type="InterPro" id="IPR020084">
    <property type="entry name" value="NUDIX_hydrolase_CS"/>
</dbReference>
<dbReference type="Pfam" id="PF00293">
    <property type="entry name" value="NUDIX"/>
    <property type="match status" value="1"/>
</dbReference>
<dbReference type="Gene3D" id="3.90.79.10">
    <property type="entry name" value="Nucleoside Triphosphate Pyrophosphohydrolase"/>
    <property type="match status" value="1"/>
</dbReference>
<name>A0ABT4BEX1_9ACTN</name>
<protein>
    <submittedName>
        <fullName evidence="5">NUDIX hydrolase</fullName>
    </submittedName>
</protein>
<comment type="caution">
    <text evidence="5">The sequence shown here is derived from an EMBL/GenBank/DDBJ whole genome shotgun (WGS) entry which is preliminary data.</text>
</comment>
<accession>A0ABT4BEX1</accession>
<sequence>MGERLEPSQWYASLPSFLSSASALITDPSGGSVLAVKPNYRDHWNVPGGIMEAGEPPHLCCAREVAEELGFELSLGRLLVVDWVPPTELRKAWFGFLFDGGVMDDPSRISLQSEELEEFAFVARTDLRSRLTANTADRVEAALLARKSGGVAYLFNGAVVQHASPKVPRPT</sequence>
<keyword evidence="6" id="KW-1185">Reference proteome</keyword>
<dbReference type="PANTHER" id="PTHR43046">
    <property type="entry name" value="GDP-MANNOSE MANNOSYL HYDROLASE"/>
    <property type="match status" value="1"/>
</dbReference>
<organism evidence="5 6">
    <name type="scientific">Paractinoplanes pyxinae</name>
    <dbReference type="NCBI Taxonomy" id="2997416"/>
    <lineage>
        <taxon>Bacteria</taxon>
        <taxon>Bacillati</taxon>
        <taxon>Actinomycetota</taxon>
        <taxon>Actinomycetes</taxon>
        <taxon>Micromonosporales</taxon>
        <taxon>Micromonosporaceae</taxon>
        <taxon>Paractinoplanes</taxon>
    </lineage>
</organism>
<evidence type="ECO:0000256" key="1">
    <source>
        <dbReference type="ARBA" id="ARBA00001946"/>
    </source>
</evidence>
<dbReference type="InterPro" id="IPR015797">
    <property type="entry name" value="NUDIX_hydrolase-like_dom_sf"/>
</dbReference>
<gene>
    <name evidence="5" type="ORF">OWR29_39510</name>
</gene>
<evidence type="ECO:0000313" key="6">
    <source>
        <dbReference type="Proteomes" id="UP001151002"/>
    </source>
</evidence>
<evidence type="ECO:0000259" key="4">
    <source>
        <dbReference type="PROSITE" id="PS51462"/>
    </source>
</evidence>
<evidence type="ECO:0000256" key="3">
    <source>
        <dbReference type="ARBA" id="ARBA00022842"/>
    </source>
</evidence>
<dbReference type="SUPFAM" id="SSF55811">
    <property type="entry name" value="Nudix"/>
    <property type="match status" value="1"/>
</dbReference>
<reference evidence="5" key="1">
    <citation type="submission" date="2022-11" db="EMBL/GenBank/DDBJ databases">
        <authorList>
            <person name="Somphong A."/>
            <person name="Phongsopitanun W."/>
        </authorList>
    </citation>
    <scope>NUCLEOTIDE SEQUENCE</scope>
    <source>
        <strain evidence="5">Pm04-4</strain>
    </source>
</reference>
<keyword evidence="3" id="KW-0460">Magnesium</keyword>
<proteinExistence type="predicted"/>
<dbReference type="Proteomes" id="UP001151002">
    <property type="component" value="Unassembled WGS sequence"/>
</dbReference>
<evidence type="ECO:0000313" key="5">
    <source>
        <dbReference type="EMBL" id="MCY1144120.1"/>
    </source>
</evidence>
<dbReference type="PROSITE" id="PS51462">
    <property type="entry name" value="NUDIX"/>
    <property type="match status" value="1"/>
</dbReference>
<comment type="cofactor">
    <cofactor evidence="1">
        <name>Mg(2+)</name>
        <dbReference type="ChEBI" id="CHEBI:18420"/>
    </cofactor>
</comment>
<dbReference type="CDD" id="cd18876">
    <property type="entry name" value="NUDIX_Hydrolase"/>
    <property type="match status" value="1"/>
</dbReference>
<keyword evidence="2 5" id="KW-0378">Hydrolase</keyword>
<dbReference type="InterPro" id="IPR000086">
    <property type="entry name" value="NUDIX_hydrolase_dom"/>
</dbReference>